<evidence type="ECO:0000256" key="2">
    <source>
        <dbReference type="ARBA" id="ARBA00002681"/>
    </source>
</evidence>
<reference evidence="9 10" key="1">
    <citation type="submission" date="2010-12" db="EMBL/GenBank/DDBJ databases">
        <authorList>
            <person name="Muzny D."/>
            <person name="Qin X."/>
            <person name="Buhay C."/>
            <person name="Dugan-Rocha S."/>
            <person name="Ding Y."/>
            <person name="Chen G."/>
            <person name="Hawes A."/>
            <person name="Holder M."/>
            <person name="Jhangiani S."/>
            <person name="Johnson A."/>
            <person name="Khan Z."/>
            <person name="Li Z."/>
            <person name="Liu W."/>
            <person name="Liu X."/>
            <person name="Perez L."/>
            <person name="Shen H."/>
            <person name="Wang Q."/>
            <person name="Watt J."/>
            <person name="Xi L."/>
            <person name="Xin Y."/>
            <person name="Zhou J."/>
            <person name="Deng J."/>
            <person name="Jiang H."/>
            <person name="Liu Y."/>
            <person name="Qu J."/>
            <person name="Song X.-Z."/>
            <person name="Zhang L."/>
            <person name="Villasana D."/>
            <person name="Johnson A."/>
            <person name="Liu J."/>
            <person name="Liyanage D."/>
            <person name="Lorensuhewa L."/>
            <person name="Robinson T."/>
            <person name="Song A."/>
            <person name="Song B.-B."/>
            <person name="Dinh H."/>
            <person name="Thornton R."/>
            <person name="Coyle M."/>
            <person name="Francisco L."/>
            <person name="Jackson L."/>
            <person name="Javaid M."/>
            <person name="Korchina V."/>
            <person name="Kovar C."/>
            <person name="Mata R."/>
            <person name="Mathew T."/>
            <person name="Ngo R."/>
            <person name="Nguyen L."/>
            <person name="Nguyen N."/>
            <person name="Okwuonu G."/>
            <person name="Ongeri F."/>
            <person name="Pham C."/>
            <person name="Simmons D."/>
            <person name="Wilczek-Boney K."/>
            <person name="Hale W."/>
            <person name="Jakkamsetti A."/>
            <person name="Pham P."/>
            <person name="Ruth R."/>
            <person name="San Lucas F."/>
            <person name="Warren J."/>
            <person name="Zhang J."/>
            <person name="Zhao Z."/>
            <person name="Zhou C."/>
            <person name="Zhu D."/>
            <person name="Lee S."/>
            <person name="Bess C."/>
            <person name="Blankenburg K."/>
            <person name="Forbes L."/>
            <person name="Fu Q."/>
            <person name="Gubbala S."/>
            <person name="Hirani K."/>
            <person name="Jayaseelan J.C."/>
            <person name="Lara F."/>
            <person name="Munidasa M."/>
            <person name="Palculict T."/>
            <person name="Patil S."/>
            <person name="Pu L.-L."/>
            <person name="Saada N."/>
            <person name="Tang L."/>
            <person name="Weissenberger G."/>
            <person name="Zhu Y."/>
            <person name="Hemphill L."/>
            <person name="Shang Y."/>
            <person name="Youmans B."/>
            <person name="Ayvaz T."/>
            <person name="Ross M."/>
            <person name="Santibanez J."/>
            <person name="Aqrawi P."/>
            <person name="Gross S."/>
            <person name="Joshi V."/>
            <person name="Fowler G."/>
            <person name="Nazareth L."/>
            <person name="Reid J."/>
            <person name="Worley K."/>
            <person name="Petrosino J."/>
            <person name="Highlander S."/>
            <person name="Gibbs R."/>
        </authorList>
    </citation>
    <scope>NUCLEOTIDE SEQUENCE [LARGE SCALE GENOMIC DNA]</scope>
    <source>
        <strain evidence="9 10">DSM 10105</strain>
    </source>
</reference>
<dbReference type="GO" id="GO:0017057">
    <property type="term" value="F:6-phosphogluconolactonase activity"/>
    <property type="evidence" value="ECO:0007669"/>
    <property type="project" value="UniProtKB-UniRule"/>
</dbReference>
<dbReference type="KEGG" id="pdo:PSDT_0059"/>
<dbReference type="InterPro" id="IPR039104">
    <property type="entry name" value="6PGL"/>
</dbReference>
<comment type="function">
    <text evidence="2 7">Hydrolysis of 6-phosphogluconolactone to 6-phosphogluconate.</text>
</comment>
<keyword evidence="10" id="KW-1185">Reference proteome</keyword>
<dbReference type="PANTHER" id="PTHR11054">
    <property type="entry name" value="6-PHOSPHOGLUCONOLACTONASE"/>
    <property type="match status" value="1"/>
</dbReference>
<gene>
    <name evidence="7 9" type="primary">pgl</name>
    <name evidence="9" type="ORF">HMPREF0620_1635</name>
</gene>
<comment type="pathway">
    <text evidence="3 7">Carbohydrate degradation; pentose phosphate pathway; D-ribulose 5-phosphate from D-glucose 6-phosphate (oxidative stage): step 2/3.</text>
</comment>
<dbReference type="GO" id="GO:0006098">
    <property type="term" value="P:pentose-phosphate shunt"/>
    <property type="evidence" value="ECO:0007669"/>
    <property type="project" value="UniProtKB-UniPathway"/>
</dbReference>
<evidence type="ECO:0000256" key="6">
    <source>
        <dbReference type="ARBA" id="ARBA00020337"/>
    </source>
</evidence>
<dbReference type="NCBIfam" id="TIGR01198">
    <property type="entry name" value="pgl"/>
    <property type="match status" value="1"/>
</dbReference>
<sequence length="302" mass="33050">MTVETKTFGPKTALIYPDRDQAISAIVAALLEKTSQLLASQDRVDIALTGGTDGIAMLDVARALMESQTNPESRTDRTDDCHAYAQAPAGPDSVGLILDSLDFSRIHFWWGDERFVAADDQDRNALQARDAWLDDLAAHHGLPEGNIHEMPADPRPEQTITCEKDDADANLKALVPAASAYQDELLNQLGDKGHMDIALFSMGPDGHFASLFPGYPQIFDDDDSHLVLPVVDSPKMPPLRLTLTASFIQGSSYVWFIVTGQRKAEAAVRALHTVNDEEVPSSFGQGTEETMWFLDRQAASKL</sequence>
<evidence type="ECO:0000256" key="3">
    <source>
        <dbReference type="ARBA" id="ARBA00004961"/>
    </source>
</evidence>
<name>E6K2G2_PARDN</name>
<dbReference type="InterPro" id="IPR037171">
    <property type="entry name" value="NagB/RpiA_transferase-like"/>
</dbReference>
<dbReference type="eggNOG" id="COG0363">
    <property type="taxonomic scope" value="Bacteria"/>
</dbReference>
<dbReference type="GO" id="GO:0005975">
    <property type="term" value="P:carbohydrate metabolic process"/>
    <property type="evidence" value="ECO:0007669"/>
    <property type="project" value="UniProtKB-UniRule"/>
</dbReference>
<proteinExistence type="inferred from homology"/>
<evidence type="ECO:0000256" key="1">
    <source>
        <dbReference type="ARBA" id="ARBA00000832"/>
    </source>
</evidence>
<comment type="caution">
    <text evidence="9">The sequence shown here is derived from an EMBL/GenBank/DDBJ whole genome shotgun (WGS) entry which is preliminary data.</text>
</comment>
<dbReference type="RefSeq" id="WP_006288399.1">
    <property type="nucleotide sequence ID" value="NZ_AP012333.1"/>
</dbReference>
<dbReference type="InterPro" id="IPR005900">
    <property type="entry name" value="6-phosphogluconolactonase_DevB"/>
</dbReference>
<dbReference type="HOGENOM" id="CLU_053947_1_1_11"/>
<evidence type="ECO:0000256" key="5">
    <source>
        <dbReference type="ARBA" id="ARBA00013198"/>
    </source>
</evidence>
<dbReference type="PATRIC" id="fig|864564.6.peg.66"/>
<keyword evidence="7 9" id="KW-0378">Hydrolase</keyword>
<dbReference type="InterPro" id="IPR006148">
    <property type="entry name" value="Glc/Gal-6P_isomerase"/>
</dbReference>
<evidence type="ECO:0000259" key="8">
    <source>
        <dbReference type="Pfam" id="PF01182"/>
    </source>
</evidence>
<dbReference type="Proteomes" id="UP000004946">
    <property type="component" value="Chromosome"/>
</dbReference>
<evidence type="ECO:0000313" key="9">
    <source>
        <dbReference type="EMBL" id="EFT82950.1"/>
    </source>
</evidence>
<comment type="catalytic activity">
    <reaction evidence="1 7">
        <text>6-phospho-D-glucono-1,5-lactone + H2O = 6-phospho-D-gluconate + H(+)</text>
        <dbReference type="Rhea" id="RHEA:12556"/>
        <dbReference type="ChEBI" id="CHEBI:15377"/>
        <dbReference type="ChEBI" id="CHEBI:15378"/>
        <dbReference type="ChEBI" id="CHEBI:57955"/>
        <dbReference type="ChEBI" id="CHEBI:58759"/>
        <dbReference type="EC" id="3.1.1.31"/>
    </reaction>
</comment>
<evidence type="ECO:0000256" key="4">
    <source>
        <dbReference type="ARBA" id="ARBA00010662"/>
    </source>
</evidence>
<dbReference type="CDD" id="cd01400">
    <property type="entry name" value="6PGL"/>
    <property type="match status" value="1"/>
</dbReference>
<dbReference type="UniPathway" id="UPA00115">
    <property type="reaction ID" value="UER00409"/>
</dbReference>
<dbReference type="PANTHER" id="PTHR11054:SF0">
    <property type="entry name" value="6-PHOSPHOGLUCONOLACTONASE"/>
    <property type="match status" value="1"/>
</dbReference>
<dbReference type="AlphaFoldDB" id="E6K2G2"/>
<feature type="domain" description="Glucosamine/galactosamine-6-phosphate isomerase" evidence="8">
    <location>
        <begin position="100"/>
        <end position="292"/>
    </location>
</feature>
<dbReference type="Pfam" id="PF01182">
    <property type="entry name" value="Glucosamine_iso"/>
    <property type="match status" value="1"/>
</dbReference>
<protein>
    <recommendedName>
        <fullName evidence="6 7">6-phosphogluconolactonase</fullName>
        <shortName evidence="7">6PGL</shortName>
        <ecNumber evidence="5 7">3.1.1.31</ecNumber>
    </recommendedName>
</protein>
<dbReference type="SUPFAM" id="SSF100950">
    <property type="entry name" value="NagB/RpiA/CoA transferase-like"/>
    <property type="match status" value="1"/>
</dbReference>
<dbReference type="Gene3D" id="3.40.50.1360">
    <property type="match status" value="1"/>
</dbReference>
<evidence type="ECO:0000313" key="10">
    <source>
        <dbReference type="Proteomes" id="UP000004946"/>
    </source>
</evidence>
<dbReference type="EMBL" id="AEON01000002">
    <property type="protein sequence ID" value="EFT82950.1"/>
    <property type="molecule type" value="Genomic_DNA"/>
</dbReference>
<dbReference type="EC" id="3.1.1.31" evidence="5 7"/>
<organism evidence="9 10">
    <name type="scientific">Parascardovia denticolens DSM 10105 = JCM 12538</name>
    <dbReference type="NCBI Taxonomy" id="864564"/>
    <lineage>
        <taxon>Bacteria</taxon>
        <taxon>Bacillati</taxon>
        <taxon>Actinomycetota</taxon>
        <taxon>Actinomycetes</taxon>
        <taxon>Bifidobacteriales</taxon>
        <taxon>Bifidobacteriaceae</taxon>
        <taxon>Parascardovia</taxon>
    </lineage>
</organism>
<comment type="similarity">
    <text evidence="4 7">Belongs to the glucosamine/galactosamine-6-phosphate isomerase family. 6-phosphogluconolactonase subfamily.</text>
</comment>
<accession>E6K2G2</accession>
<evidence type="ECO:0000256" key="7">
    <source>
        <dbReference type="RuleBase" id="RU365095"/>
    </source>
</evidence>